<gene>
    <name evidence="10" type="ORF">DNG_10125</name>
</gene>
<keyword evidence="2" id="KW-0479">Metal-binding</keyword>
<comment type="caution">
    <text evidence="10">The sequence shown here is derived from an EMBL/GenBank/DDBJ whole genome shotgun (WGS) entry which is preliminary data.</text>
</comment>
<dbReference type="GO" id="GO:0046872">
    <property type="term" value="F:metal ion binding"/>
    <property type="evidence" value="ECO:0007669"/>
    <property type="project" value="UniProtKB-KW"/>
</dbReference>
<feature type="compositionally biased region" description="Pro residues" evidence="7">
    <location>
        <begin position="242"/>
        <end position="262"/>
    </location>
</feature>
<evidence type="ECO:0000256" key="4">
    <source>
        <dbReference type="ARBA" id="ARBA00022801"/>
    </source>
</evidence>
<keyword evidence="11" id="KW-1185">Reference proteome</keyword>
<evidence type="ECO:0000256" key="3">
    <source>
        <dbReference type="ARBA" id="ARBA00022729"/>
    </source>
</evidence>
<keyword evidence="5" id="KW-0119">Carbohydrate metabolism</keyword>
<dbReference type="Pfam" id="PF01522">
    <property type="entry name" value="Polysacc_deac_1"/>
    <property type="match status" value="1"/>
</dbReference>
<feature type="compositionally biased region" description="Low complexity" evidence="7">
    <location>
        <begin position="299"/>
        <end position="324"/>
    </location>
</feature>
<evidence type="ECO:0000256" key="6">
    <source>
        <dbReference type="ARBA" id="ARBA00023285"/>
    </source>
</evidence>
<feature type="chain" id="PRO_5042111787" evidence="8">
    <location>
        <begin position="17"/>
        <end position="351"/>
    </location>
</feature>
<dbReference type="GO" id="GO:0016810">
    <property type="term" value="F:hydrolase activity, acting on carbon-nitrogen (but not peptide) bonds"/>
    <property type="evidence" value="ECO:0007669"/>
    <property type="project" value="InterPro"/>
</dbReference>
<evidence type="ECO:0000256" key="7">
    <source>
        <dbReference type="SAM" id="MobiDB-lite"/>
    </source>
</evidence>
<dbReference type="CDD" id="cd10951">
    <property type="entry name" value="CE4_ClCDA_like"/>
    <property type="match status" value="1"/>
</dbReference>
<evidence type="ECO:0000256" key="5">
    <source>
        <dbReference type="ARBA" id="ARBA00023277"/>
    </source>
</evidence>
<feature type="region of interest" description="Disordered" evidence="7">
    <location>
        <begin position="226"/>
        <end position="351"/>
    </location>
</feature>
<dbReference type="AlphaFoldDB" id="A0AAE8N712"/>
<feature type="signal peptide" evidence="8">
    <location>
        <begin position="1"/>
        <end position="16"/>
    </location>
</feature>
<dbReference type="PROSITE" id="PS51677">
    <property type="entry name" value="NODB"/>
    <property type="match status" value="1"/>
</dbReference>
<feature type="domain" description="NodB homology" evidence="9">
    <location>
        <begin position="38"/>
        <end position="218"/>
    </location>
</feature>
<evidence type="ECO:0000256" key="2">
    <source>
        <dbReference type="ARBA" id="ARBA00022723"/>
    </source>
</evidence>
<dbReference type="Gene3D" id="3.20.20.370">
    <property type="entry name" value="Glycoside hydrolase/deacetylase"/>
    <property type="match status" value="1"/>
</dbReference>
<feature type="compositionally biased region" description="Pro residues" evidence="7">
    <location>
        <begin position="326"/>
        <end position="339"/>
    </location>
</feature>
<dbReference type="PANTHER" id="PTHR46471">
    <property type="entry name" value="CHITIN DEACETYLASE"/>
    <property type="match status" value="1"/>
</dbReference>
<comment type="cofactor">
    <cofactor evidence="1">
        <name>Co(2+)</name>
        <dbReference type="ChEBI" id="CHEBI:48828"/>
    </cofactor>
</comment>
<keyword evidence="3 8" id="KW-0732">Signal</keyword>
<evidence type="ECO:0000313" key="11">
    <source>
        <dbReference type="Proteomes" id="UP001187682"/>
    </source>
</evidence>
<dbReference type="InterPro" id="IPR011330">
    <property type="entry name" value="Glyco_hydro/deAcase_b/a-brl"/>
</dbReference>
<dbReference type="Proteomes" id="UP001187682">
    <property type="component" value="Unassembled WGS sequence"/>
</dbReference>
<organism evidence="10 11">
    <name type="scientific">Cephalotrichum gorgonifer</name>
    <dbReference type="NCBI Taxonomy" id="2041049"/>
    <lineage>
        <taxon>Eukaryota</taxon>
        <taxon>Fungi</taxon>
        <taxon>Dikarya</taxon>
        <taxon>Ascomycota</taxon>
        <taxon>Pezizomycotina</taxon>
        <taxon>Sordariomycetes</taxon>
        <taxon>Hypocreomycetidae</taxon>
        <taxon>Microascales</taxon>
        <taxon>Microascaceae</taxon>
        <taxon>Cephalotrichum</taxon>
    </lineage>
</organism>
<evidence type="ECO:0000256" key="1">
    <source>
        <dbReference type="ARBA" id="ARBA00001941"/>
    </source>
</evidence>
<dbReference type="InterPro" id="IPR002509">
    <property type="entry name" value="NODB_dom"/>
</dbReference>
<reference evidence="10" key="1">
    <citation type="submission" date="2018-03" db="EMBL/GenBank/DDBJ databases">
        <authorList>
            <person name="Guldener U."/>
        </authorList>
    </citation>
    <scope>NUCLEOTIDE SEQUENCE</scope>
</reference>
<protein>
    <submittedName>
        <fullName evidence="10">Related to deacetylase</fullName>
    </submittedName>
</protein>
<keyword evidence="4" id="KW-0378">Hydrolase</keyword>
<keyword evidence="6" id="KW-0170">Cobalt</keyword>
<dbReference type="EMBL" id="ONZQ02000020">
    <property type="protein sequence ID" value="SPO07431.1"/>
    <property type="molecule type" value="Genomic_DNA"/>
</dbReference>
<evidence type="ECO:0000256" key="8">
    <source>
        <dbReference type="SAM" id="SignalP"/>
    </source>
</evidence>
<accession>A0AAE8N712</accession>
<sequence length="351" mass="37410">MASRLIVLALAAAAAASPVSRIQRRQAASVIASCTKPGVVALTFDDGPFDYTESVLDQFAAAGFKATFFVNGDNFGNIYDHASTVQRAVAEGHQIGSHTWSHPDIATLSSSALEEQMSKLDDALADIIGKTPTYMRPPFFSWNSQNLATLGALGYKVIHADVDTLDWQFDYPASIANFNNGIDAGGSIVLAHDVHAGTVNTLVPAMIASLKARGLKSVTVGECIGDAPVNWYKGGSTDPEPEPTPTPTPSEPSEPTPTPTEPSEPTSTPDEPSEPTPTPSKPTEPEEPYEPTPTPSKPTEPGYPEESNYPEEPTPTSSTPTEPGYPEEPTPTPTKPSKPPHSCYKKRQLKQ</sequence>
<dbReference type="SUPFAM" id="SSF88713">
    <property type="entry name" value="Glycoside hydrolase/deacetylase"/>
    <property type="match status" value="1"/>
</dbReference>
<proteinExistence type="predicted"/>
<dbReference type="GO" id="GO:0005975">
    <property type="term" value="P:carbohydrate metabolic process"/>
    <property type="evidence" value="ECO:0007669"/>
    <property type="project" value="InterPro"/>
</dbReference>
<evidence type="ECO:0000313" key="10">
    <source>
        <dbReference type="EMBL" id="SPO07431.1"/>
    </source>
</evidence>
<dbReference type="PANTHER" id="PTHR46471:SF9">
    <property type="entry name" value="CHITIN DEACETYLASE"/>
    <property type="match status" value="1"/>
</dbReference>
<name>A0AAE8N712_9PEZI</name>
<evidence type="ECO:0000259" key="9">
    <source>
        <dbReference type="PROSITE" id="PS51677"/>
    </source>
</evidence>